<dbReference type="EMBL" id="JAUKUA010000004">
    <property type="protein sequence ID" value="KAK0715088.1"/>
    <property type="molecule type" value="Genomic_DNA"/>
</dbReference>
<keyword evidence="7" id="KW-1185">Reference proteome</keyword>
<keyword evidence="1" id="KW-0677">Repeat</keyword>
<evidence type="ECO:0000256" key="4">
    <source>
        <dbReference type="SAM" id="Phobius"/>
    </source>
</evidence>
<evidence type="ECO:0000313" key="7">
    <source>
        <dbReference type="Proteomes" id="UP001172102"/>
    </source>
</evidence>
<dbReference type="SUPFAM" id="SSF48403">
    <property type="entry name" value="Ankyrin repeat"/>
    <property type="match status" value="1"/>
</dbReference>
<dbReference type="Pfam" id="PF12796">
    <property type="entry name" value="Ank_2"/>
    <property type="match status" value="2"/>
</dbReference>
<dbReference type="InterPro" id="IPR027417">
    <property type="entry name" value="P-loop_NTPase"/>
</dbReference>
<evidence type="ECO:0000256" key="2">
    <source>
        <dbReference type="PROSITE-ProRule" id="PRU00023"/>
    </source>
</evidence>
<dbReference type="InterPro" id="IPR002110">
    <property type="entry name" value="Ankyrin_rpt"/>
</dbReference>
<feature type="transmembrane region" description="Helical" evidence="4">
    <location>
        <begin position="786"/>
        <end position="803"/>
    </location>
</feature>
<keyword evidence="4" id="KW-1133">Transmembrane helix</keyword>
<feature type="repeat" description="ANK" evidence="2">
    <location>
        <begin position="603"/>
        <end position="631"/>
    </location>
</feature>
<organism evidence="6 7">
    <name type="scientific">Lasiosphaeris hirsuta</name>
    <dbReference type="NCBI Taxonomy" id="260670"/>
    <lineage>
        <taxon>Eukaryota</taxon>
        <taxon>Fungi</taxon>
        <taxon>Dikarya</taxon>
        <taxon>Ascomycota</taxon>
        <taxon>Pezizomycotina</taxon>
        <taxon>Sordariomycetes</taxon>
        <taxon>Sordariomycetidae</taxon>
        <taxon>Sordariales</taxon>
        <taxon>Lasiosphaeriaceae</taxon>
        <taxon>Lasiosphaeris</taxon>
    </lineage>
</organism>
<gene>
    <name evidence="6" type="ORF">B0H67DRAFT_644878</name>
</gene>
<dbReference type="InterPro" id="IPR056884">
    <property type="entry name" value="NPHP3-like_N"/>
</dbReference>
<feature type="region of interest" description="Disordered" evidence="3">
    <location>
        <begin position="16"/>
        <end position="38"/>
    </location>
</feature>
<dbReference type="InterPro" id="IPR036770">
    <property type="entry name" value="Ankyrin_rpt-contain_sf"/>
</dbReference>
<dbReference type="Gene3D" id="3.40.50.300">
    <property type="entry name" value="P-loop containing nucleotide triphosphate hydrolases"/>
    <property type="match status" value="1"/>
</dbReference>
<dbReference type="SUPFAM" id="SSF52540">
    <property type="entry name" value="P-loop containing nucleoside triphosphate hydrolases"/>
    <property type="match status" value="1"/>
</dbReference>
<name>A0AA40AFX8_9PEZI</name>
<dbReference type="SMART" id="SM00248">
    <property type="entry name" value="ANK"/>
    <property type="match status" value="6"/>
</dbReference>
<feature type="repeat" description="ANK" evidence="2">
    <location>
        <begin position="635"/>
        <end position="664"/>
    </location>
</feature>
<feature type="repeat" description="ANK" evidence="2">
    <location>
        <begin position="566"/>
        <end position="598"/>
    </location>
</feature>
<dbReference type="PANTHER" id="PTHR10039">
    <property type="entry name" value="AMELOGENIN"/>
    <property type="match status" value="1"/>
</dbReference>
<dbReference type="Gene3D" id="1.25.40.20">
    <property type="entry name" value="Ankyrin repeat-containing domain"/>
    <property type="match status" value="2"/>
</dbReference>
<keyword evidence="4" id="KW-0812">Transmembrane</keyword>
<dbReference type="PANTHER" id="PTHR10039:SF5">
    <property type="entry name" value="NACHT DOMAIN-CONTAINING PROTEIN"/>
    <property type="match status" value="1"/>
</dbReference>
<dbReference type="Pfam" id="PF24883">
    <property type="entry name" value="NPHP3_N"/>
    <property type="match status" value="1"/>
</dbReference>
<proteinExistence type="predicted"/>
<evidence type="ECO:0000256" key="3">
    <source>
        <dbReference type="SAM" id="MobiDB-lite"/>
    </source>
</evidence>
<feature type="repeat" description="ANK" evidence="2">
    <location>
        <begin position="668"/>
        <end position="697"/>
    </location>
</feature>
<keyword evidence="4" id="KW-0472">Membrane</keyword>
<reference evidence="6" key="1">
    <citation type="submission" date="2023-06" db="EMBL/GenBank/DDBJ databases">
        <title>Genome-scale phylogeny and comparative genomics of the fungal order Sordariales.</title>
        <authorList>
            <consortium name="Lawrence Berkeley National Laboratory"/>
            <person name="Hensen N."/>
            <person name="Bonometti L."/>
            <person name="Westerberg I."/>
            <person name="Brannstrom I.O."/>
            <person name="Guillou S."/>
            <person name="Cros-Aarteil S."/>
            <person name="Calhoun S."/>
            <person name="Haridas S."/>
            <person name="Kuo A."/>
            <person name="Mondo S."/>
            <person name="Pangilinan J."/>
            <person name="Riley R."/>
            <person name="Labutti K."/>
            <person name="Andreopoulos B."/>
            <person name="Lipzen A."/>
            <person name="Chen C."/>
            <person name="Yanf M."/>
            <person name="Daum C."/>
            <person name="Ng V."/>
            <person name="Clum A."/>
            <person name="Steindorff A."/>
            <person name="Ohm R."/>
            <person name="Martin F."/>
            <person name="Silar P."/>
            <person name="Natvig D."/>
            <person name="Lalanne C."/>
            <person name="Gautier V."/>
            <person name="Ament-Velasquez S.L."/>
            <person name="Kruys A."/>
            <person name="Hutchinson M.I."/>
            <person name="Powell A.J."/>
            <person name="Barry K."/>
            <person name="Miller A.N."/>
            <person name="Grigoriev I.V."/>
            <person name="Debuchy R."/>
            <person name="Gladieux P."/>
            <person name="Thoren M.H."/>
            <person name="Johannesson H."/>
        </authorList>
    </citation>
    <scope>NUCLEOTIDE SEQUENCE</scope>
    <source>
        <strain evidence="6">SMH4607-1</strain>
    </source>
</reference>
<keyword evidence="2" id="KW-0040">ANK repeat</keyword>
<accession>A0AA40AFX8</accession>
<dbReference type="Pfam" id="PF00023">
    <property type="entry name" value="Ank"/>
    <property type="match status" value="1"/>
</dbReference>
<dbReference type="AlphaFoldDB" id="A0AA40AFX8"/>
<feature type="domain" description="Nephrocystin 3-like N-terminal" evidence="5">
    <location>
        <begin position="98"/>
        <end position="273"/>
    </location>
</feature>
<dbReference type="PROSITE" id="PS50088">
    <property type="entry name" value="ANK_REPEAT"/>
    <property type="match status" value="5"/>
</dbReference>
<protein>
    <submittedName>
        <fullName evidence="6">Ankyrin repeat-containing domain protein</fullName>
    </submittedName>
</protein>
<comment type="caution">
    <text evidence="6">The sequence shown here is derived from an EMBL/GenBank/DDBJ whole genome shotgun (WGS) entry which is preliminary data.</text>
</comment>
<dbReference type="PROSITE" id="PS50297">
    <property type="entry name" value="ANK_REP_REGION"/>
    <property type="match status" value="4"/>
</dbReference>
<sequence>MPHPIEAAASEFVFGNHGSGTQSAHTGSGSQNNNSADGAQYNANEILIIEKYHSTSSDNPPSDIKELRLKERRVCLQSLSFLNIDARRQDISSAHPTTCDWFFKTSEFRQWHNRTDFTTHNGVLWVKGNPGTGKSTLMKHTLKHCRRDLKHYTIAAYFFNARGDAFEKTPLGMLRSLVFQLINEEPSAYDRFVLIFRKKDEMHQGWWEWRESELREFLLSEIHQYLPKPLILLIDALDECSKSHVRDIVEFLEELSVKASSAKTTLNICLSSRHYPHISMKQYQELVVEKREKHNGDITTYVCDKLTKRDKEIERDLLAKASGVFMWVVLVVTMLNTAYDEGKIEAMQQKLREVPDDLDKLFGTLLGQDNSDKRETILMLQWVLFARRLLKPEELYYAMLAGTDPENLGTWDQSNITRDDIRRRITNSSRGLIDVRKGNAETVQFIHESVNDFLLRNQRLQRLDAALASNPVGTSHDRLKACCMSYITMDALPLPRDRAQAKSFRSTHPFLEYASTYVFDHVEAAEAGHVGQIEFLRCLREEDSVFKRVRLFHNSFEQNPGSRCGGGVDLLYMTAVHGYSSLVKSLLGDGADVNAQGGLYGMALQAATGEGNEEIVAMLLDKGADVNAEGGLFGTALQAAAGKGDKEIVAILLDKGADINAHGGIYGTALQAAADKGREEIVAILLDKGADVNAQGGPFGTALQAGGNKEIVAILLDKGADVNAQGGPFGTALQAAAGEGNEEIVAMLLEKGADITAVGGSVLQVAIFQGREETVASLFDKTASGTTLQAVVILTIMLLFFWFNW</sequence>
<dbReference type="Proteomes" id="UP001172102">
    <property type="component" value="Unassembled WGS sequence"/>
</dbReference>
<evidence type="ECO:0000259" key="5">
    <source>
        <dbReference type="Pfam" id="PF24883"/>
    </source>
</evidence>
<feature type="compositionally biased region" description="Polar residues" evidence="3">
    <location>
        <begin position="19"/>
        <end position="38"/>
    </location>
</feature>
<evidence type="ECO:0000313" key="6">
    <source>
        <dbReference type="EMBL" id="KAK0715088.1"/>
    </source>
</evidence>
<feature type="repeat" description="ANK" evidence="2">
    <location>
        <begin position="731"/>
        <end position="760"/>
    </location>
</feature>
<evidence type="ECO:0000256" key="1">
    <source>
        <dbReference type="ARBA" id="ARBA00022737"/>
    </source>
</evidence>